<dbReference type="EMBL" id="SOGN01000009">
    <property type="protein sequence ID" value="TFC83776.1"/>
    <property type="molecule type" value="Genomic_DNA"/>
</dbReference>
<keyword evidence="2" id="KW-0808">Transferase</keyword>
<dbReference type="PANTHER" id="PTHR43792">
    <property type="entry name" value="GNAT FAMILY, PUTATIVE (AFU_ORTHOLOGUE AFUA_3G00765)-RELATED-RELATED"/>
    <property type="match status" value="1"/>
</dbReference>
<dbReference type="SUPFAM" id="SSF55729">
    <property type="entry name" value="Acyl-CoA N-acyltransferases (Nat)"/>
    <property type="match status" value="1"/>
</dbReference>
<name>A0A4R8Y054_9MICO</name>
<dbReference type="InterPro" id="IPR000182">
    <property type="entry name" value="GNAT_dom"/>
</dbReference>
<dbReference type="Pfam" id="PF13302">
    <property type="entry name" value="Acetyltransf_3"/>
    <property type="match status" value="1"/>
</dbReference>
<protein>
    <submittedName>
        <fullName evidence="2">N-acetyltransferase</fullName>
    </submittedName>
</protein>
<comment type="caution">
    <text evidence="2">The sequence shown here is derived from an EMBL/GenBank/DDBJ whole genome shotgun (WGS) entry which is preliminary data.</text>
</comment>
<keyword evidence="3" id="KW-1185">Reference proteome</keyword>
<dbReference type="PANTHER" id="PTHR43792:SF13">
    <property type="entry name" value="ACETYLTRANSFERASE"/>
    <property type="match status" value="1"/>
</dbReference>
<dbReference type="AlphaFoldDB" id="A0A4R8Y054"/>
<dbReference type="InterPro" id="IPR016181">
    <property type="entry name" value="Acyl_CoA_acyltransferase"/>
</dbReference>
<sequence length="176" mass="19539">MSGPWQHPKPQQSQLRLVKIPELVLHALALGKAEGISAEFVTPYVAGSECTNLWRMRSEQIVNTPEDAPWITRFVVVPNVRTPVGLAGFHGAPDEVGIVEIGYRIDPEHRRQGYARQALETLLDIAKNHPNVQIVRATISPDNIASRALVDAYGFREVGDQWDDEDGLEIILEVAT</sequence>
<dbReference type="OrthoDB" id="2061990at2"/>
<evidence type="ECO:0000259" key="1">
    <source>
        <dbReference type="PROSITE" id="PS51186"/>
    </source>
</evidence>
<dbReference type="Proteomes" id="UP000298433">
    <property type="component" value="Unassembled WGS sequence"/>
</dbReference>
<gene>
    <name evidence="2" type="ORF">E3T23_01725</name>
</gene>
<dbReference type="GO" id="GO:0016747">
    <property type="term" value="F:acyltransferase activity, transferring groups other than amino-acyl groups"/>
    <property type="evidence" value="ECO:0007669"/>
    <property type="project" value="InterPro"/>
</dbReference>
<dbReference type="Gene3D" id="3.40.630.30">
    <property type="match status" value="1"/>
</dbReference>
<feature type="domain" description="N-acetyltransferase" evidence="1">
    <location>
        <begin position="23"/>
        <end position="175"/>
    </location>
</feature>
<evidence type="ECO:0000313" key="3">
    <source>
        <dbReference type="Proteomes" id="UP000298433"/>
    </source>
</evidence>
<reference evidence="2 3" key="1">
    <citation type="submission" date="2019-03" db="EMBL/GenBank/DDBJ databases">
        <title>Genomics of glacier-inhabiting Cryobacterium strains.</title>
        <authorList>
            <person name="Liu Q."/>
            <person name="Xin Y.-H."/>
        </authorList>
    </citation>
    <scope>NUCLEOTIDE SEQUENCE [LARGE SCALE GENOMIC DNA]</scope>
    <source>
        <strain evidence="2 3">TMT2-48-2</strain>
    </source>
</reference>
<proteinExistence type="predicted"/>
<dbReference type="PROSITE" id="PS51186">
    <property type="entry name" value="GNAT"/>
    <property type="match status" value="1"/>
</dbReference>
<organism evidence="2 3">
    <name type="scientific">Cryobacterium cheniae</name>
    <dbReference type="NCBI Taxonomy" id="1259262"/>
    <lineage>
        <taxon>Bacteria</taxon>
        <taxon>Bacillati</taxon>
        <taxon>Actinomycetota</taxon>
        <taxon>Actinomycetes</taxon>
        <taxon>Micrococcales</taxon>
        <taxon>Microbacteriaceae</taxon>
        <taxon>Cryobacterium</taxon>
    </lineage>
</organism>
<dbReference type="InterPro" id="IPR051531">
    <property type="entry name" value="N-acetyltransferase"/>
</dbReference>
<accession>A0A4R8Y054</accession>
<dbReference type="CDD" id="cd04301">
    <property type="entry name" value="NAT_SF"/>
    <property type="match status" value="1"/>
</dbReference>
<evidence type="ECO:0000313" key="2">
    <source>
        <dbReference type="EMBL" id="TFC83776.1"/>
    </source>
</evidence>